<evidence type="ECO:0000313" key="3">
    <source>
        <dbReference type="Proteomes" id="UP000026960"/>
    </source>
</evidence>
<dbReference type="InterPro" id="IPR038595">
    <property type="entry name" value="LOR_sf"/>
</dbReference>
<dbReference type="InterPro" id="IPR025659">
    <property type="entry name" value="Tubby-like_C"/>
</dbReference>
<organism evidence="2">
    <name type="scientific">Oryza barthii</name>
    <dbReference type="NCBI Taxonomy" id="65489"/>
    <lineage>
        <taxon>Eukaryota</taxon>
        <taxon>Viridiplantae</taxon>
        <taxon>Streptophyta</taxon>
        <taxon>Embryophyta</taxon>
        <taxon>Tracheophyta</taxon>
        <taxon>Spermatophyta</taxon>
        <taxon>Magnoliopsida</taxon>
        <taxon>Liliopsida</taxon>
        <taxon>Poales</taxon>
        <taxon>Poaceae</taxon>
        <taxon>BOP clade</taxon>
        <taxon>Oryzoideae</taxon>
        <taxon>Oryzeae</taxon>
        <taxon>Oryzinae</taxon>
        <taxon>Oryza</taxon>
    </lineage>
</organism>
<dbReference type="Gene3D" id="2.40.160.200">
    <property type="entry name" value="LURP1-related"/>
    <property type="match status" value="1"/>
</dbReference>
<dbReference type="SUPFAM" id="SSF54518">
    <property type="entry name" value="Tubby C-terminal domain-like"/>
    <property type="match status" value="1"/>
</dbReference>
<comment type="similarity">
    <text evidence="1">Belongs to the LOR family.</text>
</comment>
<reference evidence="2" key="1">
    <citation type="journal article" date="2009" name="Rice">
        <title>De Novo Next Generation Sequencing of Plant Genomes.</title>
        <authorList>
            <person name="Rounsley S."/>
            <person name="Marri P.R."/>
            <person name="Yu Y."/>
            <person name="He R."/>
            <person name="Sisneros N."/>
            <person name="Goicoechea J.L."/>
            <person name="Lee S.J."/>
            <person name="Angelova A."/>
            <person name="Kudrna D."/>
            <person name="Luo M."/>
            <person name="Affourtit J."/>
            <person name="Desany B."/>
            <person name="Knight J."/>
            <person name="Niazi F."/>
            <person name="Egholm M."/>
            <person name="Wing R.A."/>
        </authorList>
    </citation>
    <scope>NUCLEOTIDE SEQUENCE [LARGE SCALE GENOMIC DNA]</scope>
    <source>
        <strain evidence="2">cv. IRGC 105608</strain>
    </source>
</reference>
<dbReference type="AlphaFoldDB" id="A0A0D3EY94"/>
<dbReference type="eggNOG" id="ENOG502RYHC">
    <property type="taxonomic scope" value="Eukaryota"/>
</dbReference>
<dbReference type="EnsemblPlants" id="OBART01G42860.1">
    <property type="protein sequence ID" value="OBART01G42860.1"/>
    <property type="gene ID" value="OBART01G42860"/>
</dbReference>
<dbReference type="Pfam" id="PF04525">
    <property type="entry name" value="LOR"/>
    <property type="match status" value="1"/>
</dbReference>
<dbReference type="PANTHER" id="PTHR31087:SF65">
    <property type="entry name" value="PROTEIN LURP-ONE-RELATED 2"/>
    <property type="match status" value="1"/>
</dbReference>
<evidence type="ECO:0000256" key="1">
    <source>
        <dbReference type="ARBA" id="ARBA00005437"/>
    </source>
</evidence>
<dbReference type="STRING" id="65489.A0A0D3EY94"/>
<protein>
    <recommendedName>
        <fullName evidence="4">Protein LURP-one-related 11</fullName>
    </recommendedName>
</protein>
<name>A0A0D3EY94_9ORYZ</name>
<accession>A0A0D3EY94</accession>
<sequence>MGYKLEAHGCAYRGVFTCAPKAREKRFQELPAFWEMSNPGDGIKWTYMPIISSIGLSKSSSILIFISSMDKMLTRIINLILRKTDFFDTKEMAIAPPRIQPVSAHLHSSASPKDSDHQEKKQVCYTVWMKSLVFNGRGCTVYGQDGRAAYRVDNYACRRSREVFVMDSGGKTLLKLLKKNFGVFKTWQGYSCCNNNNGDAAATMEDQPWFRVQEYKILKKEGRYNVRAVVEVALSGEVYRILDGASHKSEYRIVGTGGEVLSEIRRKQTDAGVVLGDDVLTLTVGPTADRLLVVGLVVVCGLLDRCI</sequence>
<dbReference type="PaxDb" id="65489-OBART01G42860.1"/>
<evidence type="ECO:0000313" key="2">
    <source>
        <dbReference type="EnsemblPlants" id="OBART01G42860.1"/>
    </source>
</evidence>
<proteinExistence type="inferred from homology"/>
<keyword evidence="3" id="KW-1185">Reference proteome</keyword>
<dbReference type="HOGENOM" id="CLU_063146_2_0_1"/>
<dbReference type="Gramene" id="OBART01G42860.1">
    <property type="protein sequence ID" value="OBART01G42860.1"/>
    <property type="gene ID" value="OBART01G42860"/>
</dbReference>
<dbReference type="PANTHER" id="PTHR31087">
    <property type="match status" value="1"/>
</dbReference>
<dbReference type="Proteomes" id="UP000026960">
    <property type="component" value="Chromosome 1"/>
</dbReference>
<reference evidence="2" key="2">
    <citation type="submission" date="2015-03" db="UniProtKB">
        <authorList>
            <consortium name="EnsemblPlants"/>
        </authorList>
    </citation>
    <scope>IDENTIFICATION</scope>
</reference>
<dbReference type="InterPro" id="IPR007612">
    <property type="entry name" value="LOR"/>
</dbReference>
<evidence type="ECO:0008006" key="4">
    <source>
        <dbReference type="Google" id="ProtNLM"/>
    </source>
</evidence>